<protein>
    <submittedName>
        <fullName evidence="2">Uncharacterized protein</fullName>
    </submittedName>
</protein>
<feature type="region of interest" description="Disordered" evidence="1">
    <location>
        <begin position="59"/>
        <end position="80"/>
    </location>
</feature>
<evidence type="ECO:0000313" key="2">
    <source>
        <dbReference type="EMBL" id="MDV7219648.1"/>
    </source>
</evidence>
<evidence type="ECO:0000313" key="3">
    <source>
        <dbReference type="Proteomes" id="UP001187346"/>
    </source>
</evidence>
<dbReference type="Proteomes" id="UP001187346">
    <property type="component" value="Unassembled WGS sequence"/>
</dbReference>
<sequence>MNAATMPTVRLSPRNSAPAATATAGLTYVITVERVGPTSLISSRKATNATAVQITPRPARDVRTWGDGTEDGQVSAAAGA</sequence>
<proteinExistence type="predicted"/>
<comment type="caution">
    <text evidence="2">The sequence shown here is derived from an EMBL/GenBank/DDBJ whole genome shotgun (WGS) entry which is preliminary data.</text>
</comment>
<dbReference type="EMBL" id="JAWMAJ010000100">
    <property type="protein sequence ID" value="MDV7219648.1"/>
    <property type="molecule type" value="Genomic_DNA"/>
</dbReference>
<reference evidence="2 3" key="1">
    <citation type="submission" date="2023-10" db="EMBL/GenBank/DDBJ databases">
        <title>Characterization of rhizosphere-enriched actinobacteria from wheat plants lab-grown on chernevaya soil.</title>
        <authorList>
            <person name="Tikhonova E.N."/>
            <person name="Konopkin A."/>
            <person name="Kravchenko I.K."/>
        </authorList>
    </citation>
    <scope>NUCLEOTIDE SEQUENCE [LARGE SCALE GENOMIC DNA]</scope>
    <source>
        <strain evidence="2 3">RR29</strain>
    </source>
</reference>
<accession>A0ABU4FGB9</accession>
<name>A0ABU4FGB9_9ACTN</name>
<gene>
    <name evidence="2" type="ORF">R5A26_27275</name>
</gene>
<evidence type="ECO:0000256" key="1">
    <source>
        <dbReference type="SAM" id="MobiDB-lite"/>
    </source>
</evidence>
<organism evidence="2 3">
    <name type="scientific">Streptomyces prunicolor</name>
    <dbReference type="NCBI Taxonomy" id="67348"/>
    <lineage>
        <taxon>Bacteria</taxon>
        <taxon>Bacillati</taxon>
        <taxon>Actinomycetota</taxon>
        <taxon>Actinomycetes</taxon>
        <taxon>Kitasatosporales</taxon>
        <taxon>Streptomycetaceae</taxon>
        <taxon>Streptomyces</taxon>
    </lineage>
</organism>
<keyword evidence="3" id="KW-1185">Reference proteome</keyword>